<evidence type="ECO:0000313" key="2">
    <source>
        <dbReference type="WBParaSite" id="JU765_v2.g7569.t1"/>
    </source>
</evidence>
<dbReference type="Proteomes" id="UP000887576">
    <property type="component" value="Unplaced"/>
</dbReference>
<accession>A0AC34RJQ1</accession>
<reference evidence="2" key="1">
    <citation type="submission" date="2022-11" db="UniProtKB">
        <authorList>
            <consortium name="WormBaseParasite"/>
        </authorList>
    </citation>
    <scope>IDENTIFICATION</scope>
</reference>
<organism evidence="1 2">
    <name type="scientific">Panagrolaimus sp. JU765</name>
    <dbReference type="NCBI Taxonomy" id="591449"/>
    <lineage>
        <taxon>Eukaryota</taxon>
        <taxon>Metazoa</taxon>
        <taxon>Ecdysozoa</taxon>
        <taxon>Nematoda</taxon>
        <taxon>Chromadorea</taxon>
        <taxon>Rhabditida</taxon>
        <taxon>Tylenchina</taxon>
        <taxon>Panagrolaimomorpha</taxon>
        <taxon>Panagrolaimoidea</taxon>
        <taxon>Panagrolaimidae</taxon>
        <taxon>Panagrolaimus</taxon>
    </lineage>
</organism>
<proteinExistence type="predicted"/>
<sequence>MNEQRADFLPGLKSRQTILSRFREELDNRRKMVSSEEKQVDEKLYELIMQCQSDRIEEQRSALGGPSAVEKDVTEIVMRMAAGRMEEQRAEMKSPTTKSPVNKIPPESSAGAGDH</sequence>
<protein>
    <submittedName>
        <fullName evidence="2">Uncharacterized protein</fullName>
    </submittedName>
</protein>
<name>A0AC34RJQ1_9BILA</name>
<dbReference type="WBParaSite" id="JU765_v2.g7569.t1">
    <property type="protein sequence ID" value="JU765_v2.g7569.t1"/>
    <property type="gene ID" value="JU765_v2.g7569"/>
</dbReference>
<evidence type="ECO:0000313" key="1">
    <source>
        <dbReference type="Proteomes" id="UP000887576"/>
    </source>
</evidence>